<organism evidence="2 3">
    <name type="scientific">Celeribacter persicus</name>
    <dbReference type="NCBI Taxonomy" id="1651082"/>
    <lineage>
        <taxon>Bacteria</taxon>
        <taxon>Pseudomonadati</taxon>
        <taxon>Pseudomonadota</taxon>
        <taxon>Alphaproteobacteria</taxon>
        <taxon>Rhodobacterales</taxon>
        <taxon>Roseobacteraceae</taxon>
        <taxon>Celeribacter</taxon>
    </lineage>
</organism>
<reference evidence="2 3" key="1">
    <citation type="submission" date="2018-04" db="EMBL/GenBank/DDBJ databases">
        <title>Genomic Encyclopedia of Archaeal and Bacterial Type Strains, Phase II (KMG-II): from individual species to whole genera.</title>
        <authorList>
            <person name="Goeker M."/>
        </authorList>
    </citation>
    <scope>NUCLEOTIDE SEQUENCE [LARGE SCALE GENOMIC DNA]</scope>
    <source>
        <strain evidence="2 3">DSM 100434</strain>
    </source>
</reference>
<name>A0A2T5GVS7_9RHOB</name>
<proteinExistence type="predicted"/>
<protein>
    <submittedName>
        <fullName evidence="2">Uncharacterized protein</fullName>
    </submittedName>
</protein>
<evidence type="ECO:0000256" key="1">
    <source>
        <dbReference type="SAM" id="Coils"/>
    </source>
</evidence>
<dbReference type="AlphaFoldDB" id="A0A2T5GVS7"/>
<keyword evidence="3" id="KW-1185">Reference proteome</keyword>
<comment type="caution">
    <text evidence="2">The sequence shown here is derived from an EMBL/GenBank/DDBJ whole genome shotgun (WGS) entry which is preliminary data.</text>
</comment>
<dbReference type="OrthoDB" id="7472701at2"/>
<evidence type="ECO:0000313" key="3">
    <source>
        <dbReference type="Proteomes" id="UP000244077"/>
    </source>
</evidence>
<keyword evidence="1" id="KW-0175">Coiled coil</keyword>
<dbReference type="RefSeq" id="WP_009179456.1">
    <property type="nucleotide sequence ID" value="NZ_QAOH01000051.1"/>
</dbReference>
<dbReference type="EMBL" id="QAOH01000051">
    <property type="protein sequence ID" value="PTQ63428.1"/>
    <property type="molecule type" value="Genomic_DNA"/>
</dbReference>
<dbReference type="Proteomes" id="UP000244077">
    <property type="component" value="Unassembled WGS sequence"/>
</dbReference>
<accession>A0A2T5GVS7</accession>
<gene>
    <name evidence="2" type="ORF">C8N42_1514</name>
</gene>
<sequence>MTRPVSQKTEDALRAAMMRLLEGTSVHTDGCLTVANLAREAGVSRATANRATAVLAEFRAAEARFRSGSVAGLKERIRELEADLRAARSGEMAELRATIKTLAQQIQILALEGEEQRRLLAVLEEQIARADPKVLPFRPPSGAGT</sequence>
<evidence type="ECO:0000313" key="2">
    <source>
        <dbReference type="EMBL" id="PTQ63428.1"/>
    </source>
</evidence>
<feature type="coiled-coil region" evidence="1">
    <location>
        <begin position="70"/>
        <end position="112"/>
    </location>
</feature>